<dbReference type="Pfam" id="PF00855">
    <property type="entry name" value="PWWP"/>
    <property type="match status" value="1"/>
</dbReference>
<dbReference type="SUPFAM" id="SSF63748">
    <property type="entry name" value="Tudor/PWWP/MBT"/>
    <property type="match status" value="1"/>
</dbReference>
<dbReference type="RefSeq" id="XP_021768147.1">
    <property type="nucleotide sequence ID" value="XM_021912455.1"/>
</dbReference>
<name>A0A803L5W2_CHEQI</name>
<feature type="compositionally biased region" description="Low complexity" evidence="2">
    <location>
        <begin position="699"/>
        <end position="712"/>
    </location>
</feature>
<feature type="compositionally biased region" description="Basic and acidic residues" evidence="2">
    <location>
        <begin position="883"/>
        <end position="895"/>
    </location>
</feature>
<feature type="region of interest" description="Disordered" evidence="2">
    <location>
        <begin position="151"/>
        <end position="203"/>
    </location>
</feature>
<dbReference type="InterPro" id="IPR052657">
    <property type="entry name" value="PDP_family_Arabidopsis"/>
</dbReference>
<dbReference type="InterPro" id="IPR000313">
    <property type="entry name" value="PWWP_dom"/>
</dbReference>
<proteinExistence type="predicted"/>
<dbReference type="Proteomes" id="UP000596660">
    <property type="component" value="Unplaced"/>
</dbReference>
<accession>A0A803L5W2</accession>
<dbReference type="PANTHER" id="PTHR10688">
    <property type="entry name" value="PWWP DOMAIN-CONTAINING PROTEIN"/>
    <property type="match status" value="1"/>
</dbReference>
<evidence type="ECO:0000256" key="1">
    <source>
        <dbReference type="SAM" id="Coils"/>
    </source>
</evidence>
<protein>
    <recommendedName>
        <fullName evidence="3">PWWP domain-containing protein</fullName>
    </recommendedName>
</protein>
<dbReference type="OrthoDB" id="62853at2759"/>
<dbReference type="SMART" id="SM00293">
    <property type="entry name" value="PWWP"/>
    <property type="match status" value="1"/>
</dbReference>
<dbReference type="EnsemblPlants" id="AUR62007251-RA">
    <property type="protein sequence ID" value="AUR62007251-RA:cds"/>
    <property type="gene ID" value="AUR62007251"/>
</dbReference>
<sequence length="1080" mass="118175">MESDGKMVKTSKTLVQFDQSTTIISSSSVVEKESCGLDLTSSALMGARVTKSQANGSGVIGEESVHDNNSIDGGAAVGGAGDGVGDNLSVANESLTTDGTRVGMIVDGENGADGCVIDKGIAECKIDEKLDGSVTGNVASGVSKEVRGKGFGAKFQDGRNSSERKPFDDVSSSIAQRTRNRAVTGKKEDIGDVDDGQKGSEVGDVDDEENVFLVGDFVWGKVKSHPWWPGRIHDPSNASEFALKYKHEGRILVAYFGDRTFAWCDTSQLKSFEENFEEMSKQSSLKTFVTAVEEAQNEFGRLVKLQMTCSCARESQSSLPFVVNAGVKEGVHVPENGIAKFSVAQLDMSAMLADIRRMAIFDLLANTLELPVLKSRLLAKFGYSLPIYCEPMGIEDPVNEQGVPRETSFRGPDDGDWFIGSEDQTLGQNDMQTPPHDMSHRRRKTKSIADLLGMDTKDKLESDMDGIEENSQLGKSVVKSGKRKRKVADEDQSSMPVANGDDGFSKDEELLGKQFSISSRKRRKTVDETQRVTDDSMITRSSSRKKKEDSVKSRSSSRKAKEDSVKSRSSSRKAKEDSVKSRSSSRKTKEDSVKSRSSSRKTKEDSVKSRSSSRKTKEDSVKSRSSSRNTKEDSVKSTTSDKKASGDGGGEVKNKQKMNIVPQVSTNGGPTAEEGYERISPRERKLSKYLSPPYTNLLQRQRSSCSQTSSEARGLEFSDVANTGERIAKTAGKLVGSTPLVKCSAETLQKPSKVSGSKHEKIDHPDQNRSKPDLISEENGPEKSIDSLNGVLREIHSAALDPLCTRRDQNFDSIKGFVSSYRSSNYRNGPNYKIYKKGLADDQRRKRKRNSSGTMHGSDSEHKVLNDVDQQTLKRKPSKRSATKREQKSESKPDNEVSCEPSSSSATLVITFPAGFSLPTKENIIGMCCKFGDLDESKTEVISELFTAKIVFVHRSYAEAAVDSMQKSLPFGTAEVSYKIQYLASVSSKGKQVNVQNKKKMKSTESTVAKSPDKQPFVSPNSPSPEGEPLAVIFIKQKLKAMTSMLGETDGKMSEEIKSNLENEVKELLKKVKKMTATSS</sequence>
<dbReference type="AlphaFoldDB" id="A0A803L5W2"/>
<reference evidence="4" key="1">
    <citation type="journal article" date="2017" name="Nature">
        <title>The genome of Chenopodium quinoa.</title>
        <authorList>
            <person name="Jarvis D.E."/>
            <person name="Ho Y.S."/>
            <person name="Lightfoot D.J."/>
            <person name="Schmoeckel S.M."/>
            <person name="Li B."/>
            <person name="Borm T.J.A."/>
            <person name="Ohyanagi H."/>
            <person name="Mineta K."/>
            <person name="Michell C.T."/>
            <person name="Saber N."/>
            <person name="Kharbatia N.M."/>
            <person name="Rupper R.R."/>
            <person name="Sharp A.R."/>
            <person name="Dally N."/>
            <person name="Boughton B.A."/>
            <person name="Woo Y.H."/>
            <person name="Gao G."/>
            <person name="Schijlen E.G.W.M."/>
            <person name="Guo X."/>
            <person name="Momin A.A."/>
            <person name="Negrao S."/>
            <person name="Al-Babili S."/>
            <person name="Gehring C."/>
            <person name="Roessner U."/>
            <person name="Jung C."/>
            <person name="Murphy K."/>
            <person name="Arold S.T."/>
            <person name="Gojobori T."/>
            <person name="van der Linden C.G."/>
            <person name="van Loo E.N."/>
            <person name="Jellen E.N."/>
            <person name="Maughan P.J."/>
            <person name="Tester M."/>
        </authorList>
    </citation>
    <scope>NUCLEOTIDE SEQUENCE [LARGE SCALE GENOMIC DNA]</scope>
    <source>
        <strain evidence="4">cv. PI 614886</strain>
    </source>
</reference>
<feature type="coiled-coil region" evidence="1">
    <location>
        <begin position="1051"/>
        <end position="1078"/>
    </location>
</feature>
<feature type="compositionally biased region" description="Basic and acidic residues" evidence="2">
    <location>
        <begin position="629"/>
        <end position="654"/>
    </location>
</feature>
<keyword evidence="1" id="KW-0175">Coiled coil</keyword>
<feature type="compositionally biased region" description="Polar residues" evidence="2">
    <location>
        <begin position="746"/>
        <end position="755"/>
    </location>
</feature>
<feature type="compositionally biased region" description="Basic and acidic residues" evidence="2">
    <location>
        <begin position="185"/>
        <end position="198"/>
    </location>
</feature>
<feature type="compositionally biased region" description="Basic and acidic residues" evidence="2">
    <location>
        <begin position="525"/>
        <end position="534"/>
    </location>
</feature>
<evidence type="ECO:0000313" key="4">
    <source>
        <dbReference type="EnsemblPlants" id="AUR62007251-RA:cds"/>
    </source>
</evidence>
<dbReference type="OMA" id="QMIECRE"/>
<evidence type="ECO:0000256" key="2">
    <source>
        <dbReference type="SAM" id="MobiDB-lite"/>
    </source>
</evidence>
<dbReference type="GeneID" id="110732506"/>
<evidence type="ECO:0000313" key="5">
    <source>
        <dbReference type="Proteomes" id="UP000596660"/>
    </source>
</evidence>
<feature type="domain" description="PWWP" evidence="3">
    <location>
        <begin position="214"/>
        <end position="275"/>
    </location>
</feature>
<keyword evidence="5" id="KW-1185">Reference proteome</keyword>
<dbReference type="PANTHER" id="PTHR10688:SF3">
    <property type="entry name" value="PWWP DOMAIN-CONTAINING PROTEIN 6"/>
    <property type="match status" value="1"/>
</dbReference>
<feature type="compositionally biased region" description="Basic and acidic residues" evidence="2">
    <location>
        <begin position="675"/>
        <end position="686"/>
    </location>
</feature>
<feature type="compositionally biased region" description="Basic and acidic residues" evidence="2">
    <location>
        <begin position="757"/>
        <end position="785"/>
    </location>
</feature>
<evidence type="ECO:0000259" key="3">
    <source>
        <dbReference type="PROSITE" id="PS50812"/>
    </source>
</evidence>
<gene>
    <name evidence="4" type="primary">LOC110732506</name>
</gene>
<reference evidence="4" key="2">
    <citation type="submission" date="2021-03" db="UniProtKB">
        <authorList>
            <consortium name="EnsemblPlants"/>
        </authorList>
    </citation>
    <scope>IDENTIFICATION</scope>
</reference>
<feature type="region of interest" description="Disordered" evidence="2">
    <location>
        <begin position="745"/>
        <end position="785"/>
    </location>
</feature>
<feature type="region of interest" description="Disordered" evidence="2">
    <location>
        <begin position="423"/>
        <end position="717"/>
    </location>
</feature>
<dbReference type="PROSITE" id="PS50812">
    <property type="entry name" value="PWWP"/>
    <property type="match status" value="1"/>
</dbReference>
<dbReference type="Gramene" id="AUR62007251-RA">
    <property type="protein sequence ID" value="AUR62007251-RA:cds"/>
    <property type="gene ID" value="AUR62007251"/>
</dbReference>
<organism evidence="4 5">
    <name type="scientific">Chenopodium quinoa</name>
    <name type="common">Quinoa</name>
    <dbReference type="NCBI Taxonomy" id="63459"/>
    <lineage>
        <taxon>Eukaryota</taxon>
        <taxon>Viridiplantae</taxon>
        <taxon>Streptophyta</taxon>
        <taxon>Embryophyta</taxon>
        <taxon>Tracheophyta</taxon>
        <taxon>Spermatophyta</taxon>
        <taxon>Magnoliopsida</taxon>
        <taxon>eudicotyledons</taxon>
        <taxon>Gunneridae</taxon>
        <taxon>Pentapetalae</taxon>
        <taxon>Caryophyllales</taxon>
        <taxon>Chenopodiaceae</taxon>
        <taxon>Chenopodioideae</taxon>
        <taxon>Atripliceae</taxon>
        <taxon>Chenopodium</taxon>
    </lineage>
</organism>
<dbReference type="CDD" id="cd05162">
    <property type="entry name" value="PWWP"/>
    <property type="match status" value="1"/>
</dbReference>
<feature type="compositionally biased region" description="Basic and acidic residues" evidence="2">
    <location>
        <begin position="156"/>
        <end position="168"/>
    </location>
</feature>
<dbReference type="Gene3D" id="2.30.30.140">
    <property type="match status" value="1"/>
</dbReference>
<feature type="region of interest" description="Disordered" evidence="2">
    <location>
        <begin position="829"/>
        <end position="901"/>
    </location>
</feature>
<feature type="compositionally biased region" description="Polar residues" evidence="2">
    <location>
        <begin position="423"/>
        <end position="432"/>
    </location>
</feature>
<feature type="compositionally biased region" description="Basic residues" evidence="2">
    <location>
        <begin position="873"/>
        <end position="882"/>
    </location>
</feature>
<feature type="region of interest" description="Disordered" evidence="2">
    <location>
        <begin position="995"/>
        <end position="1028"/>
    </location>
</feature>
<dbReference type="KEGG" id="cqi:110732506"/>